<keyword evidence="3" id="KW-1185">Reference proteome</keyword>
<dbReference type="GO" id="GO:0006449">
    <property type="term" value="P:regulation of translational termination"/>
    <property type="evidence" value="ECO:0007669"/>
    <property type="project" value="TreeGrafter"/>
</dbReference>
<sequence>MPQEVKKFQQFLECEAFFLVLSQLTGLKLHSMAPQDYEEEGEPGSEDKEPGTVVRNPLCRMEVQRWRRGCYTLTRDGCVDHRAALDAYLYTNTSEKWRHRMGDYVTYSTQEEDEEVLVPDNMPQEVKKFQQFLECEAFFLVLSQLTGLKLHSMAPQDYEEEGEPGSEDKEPGTVVRNPLCRMEVQRWRRGCYTLTRDGCVDHRAALDAYLYTNTSEKWRHRMGDYVTYSTQEEDEEGLDVMKAKRAGLSSDSFERLVFMKGNMNLLKMELSPETTE</sequence>
<protein>
    <submittedName>
        <fullName evidence="2">Prolyl 3-hydroxylase OGFOD1</fullName>
    </submittedName>
</protein>
<reference evidence="2" key="1">
    <citation type="submission" date="2020-07" db="EMBL/GenBank/DDBJ databases">
        <title>The High-quality genome of the commercially important snow crab, Chionoecetes opilio.</title>
        <authorList>
            <person name="Jeong J.-H."/>
            <person name="Ryu S."/>
        </authorList>
    </citation>
    <scope>NUCLEOTIDE SEQUENCE</scope>
    <source>
        <strain evidence="2">MADBK_172401_WGS</strain>
        <tissue evidence="2">Digestive gland</tissue>
    </source>
</reference>
<evidence type="ECO:0000313" key="2">
    <source>
        <dbReference type="EMBL" id="KAG0716784.1"/>
    </source>
</evidence>
<dbReference type="PANTHER" id="PTHR12117">
    <property type="entry name" value="HISTONE ACETYLTRANSFERASE COMPLEX"/>
    <property type="match status" value="1"/>
</dbReference>
<dbReference type="Proteomes" id="UP000770661">
    <property type="component" value="Unassembled WGS sequence"/>
</dbReference>
<dbReference type="GO" id="GO:0031543">
    <property type="term" value="F:peptidyl-proline dioxygenase activity"/>
    <property type="evidence" value="ECO:0007669"/>
    <property type="project" value="TreeGrafter"/>
</dbReference>
<feature type="domain" description="Oxoglutarate/iron-dependent oxygenase C-terminal degradation" evidence="1">
    <location>
        <begin position="4"/>
        <end position="115"/>
    </location>
</feature>
<comment type="caution">
    <text evidence="2">The sequence shown here is derived from an EMBL/GenBank/DDBJ whole genome shotgun (WGS) entry which is preliminary data.</text>
</comment>
<evidence type="ECO:0000313" key="3">
    <source>
        <dbReference type="Proteomes" id="UP000770661"/>
    </source>
</evidence>
<dbReference type="InterPro" id="IPR019601">
    <property type="entry name" value="Oxoglutarate/Fe-dep_Oase_C"/>
</dbReference>
<dbReference type="InterPro" id="IPR051842">
    <property type="entry name" value="uS12_prolyl_hydroxylase"/>
</dbReference>
<feature type="domain" description="Oxoglutarate/iron-dependent oxygenase C-terminal degradation" evidence="1">
    <location>
        <begin position="124"/>
        <end position="243"/>
    </location>
</feature>
<dbReference type="GO" id="GO:0005737">
    <property type="term" value="C:cytoplasm"/>
    <property type="evidence" value="ECO:0007669"/>
    <property type="project" value="TreeGrafter"/>
</dbReference>
<dbReference type="EMBL" id="JACEEZ010018558">
    <property type="protein sequence ID" value="KAG0716784.1"/>
    <property type="molecule type" value="Genomic_DNA"/>
</dbReference>
<name>A0A8J4Y5T3_CHIOP</name>
<gene>
    <name evidence="2" type="primary">ogfod1</name>
    <name evidence="2" type="ORF">GWK47_008859</name>
</gene>
<evidence type="ECO:0000259" key="1">
    <source>
        <dbReference type="Pfam" id="PF10637"/>
    </source>
</evidence>
<dbReference type="GO" id="GO:0005506">
    <property type="term" value="F:iron ion binding"/>
    <property type="evidence" value="ECO:0007669"/>
    <property type="project" value="InterPro"/>
</dbReference>
<dbReference type="Pfam" id="PF10637">
    <property type="entry name" value="Ofd1_CTDD"/>
    <property type="match status" value="2"/>
</dbReference>
<accession>A0A8J4Y5T3</accession>
<proteinExistence type="predicted"/>
<dbReference type="PANTHER" id="PTHR12117:SF0">
    <property type="entry name" value="PROLYL 3-HYDROXYLASE OGFOD1"/>
    <property type="match status" value="1"/>
</dbReference>
<dbReference type="Gene3D" id="2.60.120.620">
    <property type="entry name" value="q2cbj1_9rhob like domain"/>
    <property type="match status" value="2"/>
</dbReference>
<dbReference type="OrthoDB" id="430522at2759"/>
<organism evidence="2 3">
    <name type="scientific">Chionoecetes opilio</name>
    <name type="common">Atlantic snow crab</name>
    <name type="synonym">Cancer opilio</name>
    <dbReference type="NCBI Taxonomy" id="41210"/>
    <lineage>
        <taxon>Eukaryota</taxon>
        <taxon>Metazoa</taxon>
        <taxon>Ecdysozoa</taxon>
        <taxon>Arthropoda</taxon>
        <taxon>Crustacea</taxon>
        <taxon>Multicrustacea</taxon>
        <taxon>Malacostraca</taxon>
        <taxon>Eumalacostraca</taxon>
        <taxon>Eucarida</taxon>
        <taxon>Decapoda</taxon>
        <taxon>Pleocyemata</taxon>
        <taxon>Brachyura</taxon>
        <taxon>Eubrachyura</taxon>
        <taxon>Majoidea</taxon>
        <taxon>Majidae</taxon>
        <taxon>Chionoecetes</taxon>
    </lineage>
</organism>
<dbReference type="AlphaFoldDB" id="A0A8J4Y5T3"/>
<dbReference type="GO" id="GO:0031418">
    <property type="term" value="F:L-ascorbic acid binding"/>
    <property type="evidence" value="ECO:0007669"/>
    <property type="project" value="InterPro"/>
</dbReference>